<protein>
    <submittedName>
        <fullName evidence="1">Uncharacterized protein</fullName>
    </submittedName>
</protein>
<proteinExistence type="predicted"/>
<sequence length="493" mass="56060">MSRMEDMENEEEHHRLKHEEALEIKSLRRIIGAYLNYPEASEEDIIRYERSFRRLPPTHKALLSDYPLKFQRLRRSIATNSYFIFNMLQAFEPPIDISKDIDMIEDPHPEDSSKELFSEGKIAYLGEPTSRRMMCCSEFDQHGCDGGNNNQCRSPAIPHTNEEADIEGNCPSNTGRHLSSLKHTEEKDKCGGSAMADSNGNVSSSQQEWLDPSIQSNVPLVDVDKVRCIIRNIVRDWAAEGQKERDQCYKPILEELDALFPNRSKERPPACLVPGAGLGRLALEISCLGFISQGNEFSYYMMICSSFILNHTQTVGEWTIYPWIHSNCNSLSDSDQLRPVSIPDIHPASAGITDGFSMCGGDFVEVYSDPSQVGAWDTVVTCFFIDTAHNIVEYIEIISKVLKDGGVWINLGPLLYHFADMYGQEDDMSIELSLEDVKRVALHYGFELEKERTIETTYTTNPRSMMQNRYFAAFWTMRKKPASAQQEAMKIDP</sequence>
<accession>A0ACB9PXS4</accession>
<name>A0ACB9PXS4_BAUVA</name>
<evidence type="ECO:0000313" key="2">
    <source>
        <dbReference type="Proteomes" id="UP000828941"/>
    </source>
</evidence>
<reference evidence="1 2" key="1">
    <citation type="journal article" date="2022" name="DNA Res.">
        <title>Chromosomal-level genome assembly of the orchid tree Bauhinia variegata (Leguminosae; Cercidoideae) supports the allotetraploid origin hypothesis of Bauhinia.</title>
        <authorList>
            <person name="Zhong Y."/>
            <person name="Chen Y."/>
            <person name="Zheng D."/>
            <person name="Pang J."/>
            <person name="Liu Y."/>
            <person name="Luo S."/>
            <person name="Meng S."/>
            <person name="Qian L."/>
            <person name="Wei D."/>
            <person name="Dai S."/>
            <person name="Zhou R."/>
        </authorList>
    </citation>
    <scope>NUCLEOTIDE SEQUENCE [LARGE SCALE GENOMIC DNA]</scope>
    <source>
        <strain evidence="1">BV-YZ2020</strain>
    </source>
</reference>
<organism evidence="1 2">
    <name type="scientific">Bauhinia variegata</name>
    <name type="common">Purple orchid tree</name>
    <name type="synonym">Phanera variegata</name>
    <dbReference type="NCBI Taxonomy" id="167791"/>
    <lineage>
        <taxon>Eukaryota</taxon>
        <taxon>Viridiplantae</taxon>
        <taxon>Streptophyta</taxon>
        <taxon>Embryophyta</taxon>
        <taxon>Tracheophyta</taxon>
        <taxon>Spermatophyta</taxon>
        <taxon>Magnoliopsida</taxon>
        <taxon>eudicotyledons</taxon>
        <taxon>Gunneridae</taxon>
        <taxon>Pentapetalae</taxon>
        <taxon>rosids</taxon>
        <taxon>fabids</taxon>
        <taxon>Fabales</taxon>
        <taxon>Fabaceae</taxon>
        <taxon>Cercidoideae</taxon>
        <taxon>Cercideae</taxon>
        <taxon>Bauhiniinae</taxon>
        <taxon>Bauhinia</taxon>
    </lineage>
</organism>
<comment type="caution">
    <text evidence="1">The sequence shown here is derived from an EMBL/GenBank/DDBJ whole genome shotgun (WGS) entry which is preliminary data.</text>
</comment>
<dbReference type="EMBL" id="CM039428">
    <property type="protein sequence ID" value="KAI4352699.1"/>
    <property type="molecule type" value="Genomic_DNA"/>
</dbReference>
<dbReference type="Proteomes" id="UP000828941">
    <property type="component" value="Chromosome 3"/>
</dbReference>
<keyword evidence="2" id="KW-1185">Reference proteome</keyword>
<gene>
    <name evidence="1" type="ORF">L6164_006923</name>
</gene>
<evidence type="ECO:0000313" key="1">
    <source>
        <dbReference type="EMBL" id="KAI4352699.1"/>
    </source>
</evidence>